<dbReference type="GO" id="GO:0032049">
    <property type="term" value="P:cardiolipin biosynthetic process"/>
    <property type="evidence" value="ECO:0007669"/>
    <property type="project" value="InterPro"/>
</dbReference>
<evidence type="ECO:0000259" key="8">
    <source>
        <dbReference type="PROSITE" id="PS50035"/>
    </source>
</evidence>
<comment type="caution">
    <text evidence="9">The sequence shown here is derived from an EMBL/GenBank/DDBJ whole genome shotgun (WGS) entry which is preliminary data.</text>
</comment>
<dbReference type="EMBL" id="JABAEK010000014">
    <property type="protein sequence ID" value="NLQ18431.1"/>
    <property type="molecule type" value="Genomic_DNA"/>
</dbReference>
<dbReference type="InterPro" id="IPR001736">
    <property type="entry name" value="PLipase_D/transphosphatidylase"/>
</dbReference>
<proteinExistence type="inferred from homology"/>
<keyword evidence="5" id="KW-0443">Lipid metabolism</keyword>
<dbReference type="Gene3D" id="3.30.870.10">
    <property type="entry name" value="Endonuclease Chain A"/>
    <property type="match status" value="2"/>
</dbReference>
<dbReference type="AlphaFoldDB" id="A0A847R3C4"/>
<dbReference type="PANTHER" id="PTHR12586">
    <property type="entry name" value="CDP-DIACYLGLYCEROL--SERINE O-PHOSPHATIDYLTRANSFERASE"/>
    <property type="match status" value="1"/>
</dbReference>
<organism evidence="9 10">
    <name type="scientific">Marinomonas profundi</name>
    <dbReference type="NCBI Taxonomy" id="2726122"/>
    <lineage>
        <taxon>Bacteria</taxon>
        <taxon>Pseudomonadati</taxon>
        <taxon>Pseudomonadota</taxon>
        <taxon>Gammaproteobacteria</taxon>
        <taxon>Oceanospirillales</taxon>
        <taxon>Oceanospirillaceae</taxon>
        <taxon>Marinomonas</taxon>
    </lineage>
</organism>
<dbReference type="InterPro" id="IPR016270">
    <property type="entry name" value="PGS1"/>
</dbReference>
<dbReference type="CDD" id="cd09136">
    <property type="entry name" value="PLDc_PSS_G_neg_2"/>
    <property type="match status" value="1"/>
</dbReference>
<evidence type="ECO:0000313" key="10">
    <source>
        <dbReference type="Proteomes" id="UP000586067"/>
    </source>
</evidence>
<dbReference type="GO" id="GO:0008444">
    <property type="term" value="F:CDP-diacylglycerol-glycerol-3-phosphate 3-phosphatidyltransferase activity"/>
    <property type="evidence" value="ECO:0007669"/>
    <property type="project" value="InterPro"/>
</dbReference>
<dbReference type="PANTHER" id="PTHR12586:SF1">
    <property type="entry name" value="CDP-DIACYLGLYCEROL--GLYCEROL-3-PHOSPHATE 3-PHOSPHATIDYLTRANSFERASE, MITOCHONDRIAL"/>
    <property type="match status" value="1"/>
</dbReference>
<reference evidence="9 10" key="1">
    <citation type="submission" date="2020-04" db="EMBL/GenBank/DDBJ databases">
        <title>Marinomonas sp. M1K-6 isolated from the deep seawater of the Mariana Trench.</title>
        <authorList>
            <person name="Li Y."/>
        </authorList>
    </citation>
    <scope>NUCLEOTIDE SEQUENCE [LARGE SCALE GENOMIC DNA]</scope>
    <source>
        <strain evidence="9 10">M1K-6</strain>
    </source>
</reference>
<evidence type="ECO:0000256" key="7">
    <source>
        <dbReference type="ARBA" id="ARBA00023264"/>
    </source>
</evidence>
<evidence type="ECO:0000256" key="5">
    <source>
        <dbReference type="ARBA" id="ARBA00023098"/>
    </source>
</evidence>
<dbReference type="Proteomes" id="UP000586067">
    <property type="component" value="Unassembled WGS sequence"/>
</dbReference>
<dbReference type="PROSITE" id="PS50035">
    <property type="entry name" value="PLD"/>
    <property type="match status" value="1"/>
</dbReference>
<dbReference type="SUPFAM" id="SSF56024">
    <property type="entry name" value="Phospholipase D/nuclease"/>
    <property type="match status" value="2"/>
</dbReference>
<gene>
    <name evidence="9" type="primary">pssA</name>
    <name evidence="9" type="ORF">HGG82_12480</name>
</gene>
<keyword evidence="3 9" id="KW-0808">Transferase</keyword>
<keyword evidence="6" id="KW-0594">Phospholipid biosynthesis</keyword>
<dbReference type="NCBIfam" id="NF006946">
    <property type="entry name" value="PRK09428.1"/>
    <property type="match status" value="1"/>
</dbReference>
<keyword evidence="10" id="KW-1185">Reference proteome</keyword>
<keyword evidence="2" id="KW-0444">Lipid biosynthesis</keyword>
<dbReference type="Pfam" id="PF13091">
    <property type="entry name" value="PLDc_2"/>
    <property type="match status" value="1"/>
</dbReference>
<protein>
    <submittedName>
        <fullName evidence="9">CDP-diacylglycerol--serine O-phosphatidyltransferase</fullName>
        <ecNumber evidence="9">2.7.8.8</ecNumber>
    </submittedName>
</protein>
<dbReference type="EC" id="2.7.8.8" evidence="9"/>
<evidence type="ECO:0000256" key="4">
    <source>
        <dbReference type="ARBA" id="ARBA00022737"/>
    </source>
</evidence>
<dbReference type="Pfam" id="PF00614">
    <property type="entry name" value="PLDc"/>
    <property type="match status" value="1"/>
</dbReference>
<evidence type="ECO:0000256" key="6">
    <source>
        <dbReference type="ARBA" id="ARBA00023209"/>
    </source>
</evidence>
<keyword evidence="4" id="KW-0677">Repeat</keyword>
<dbReference type="SMART" id="SM00155">
    <property type="entry name" value="PLDc"/>
    <property type="match status" value="2"/>
</dbReference>
<keyword evidence="7" id="KW-1208">Phospholipid metabolism</keyword>
<feature type="domain" description="PLD phosphodiesterase" evidence="8">
    <location>
        <begin position="126"/>
        <end position="152"/>
    </location>
</feature>
<dbReference type="GO" id="GO:0005829">
    <property type="term" value="C:cytosol"/>
    <property type="evidence" value="ECO:0007669"/>
    <property type="project" value="TreeGrafter"/>
</dbReference>
<dbReference type="CDD" id="cd09134">
    <property type="entry name" value="PLDc_PSS_G_neg_1"/>
    <property type="match status" value="1"/>
</dbReference>
<evidence type="ECO:0000256" key="3">
    <source>
        <dbReference type="ARBA" id="ARBA00022679"/>
    </source>
</evidence>
<evidence type="ECO:0000256" key="1">
    <source>
        <dbReference type="ARBA" id="ARBA00010682"/>
    </source>
</evidence>
<evidence type="ECO:0000256" key="2">
    <source>
        <dbReference type="ARBA" id="ARBA00022516"/>
    </source>
</evidence>
<comment type="similarity">
    <text evidence="1">Belongs to the CDP-alcohol phosphatidyltransferase class-II family.</text>
</comment>
<dbReference type="PIRSF" id="PIRSF000850">
    <property type="entry name" value="Phospholipase_D_PSS"/>
    <property type="match status" value="1"/>
</dbReference>
<name>A0A847R3C4_9GAMM</name>
<dbReference type="GO" id="GO:0003882">
    <property type="term" value="F:CDP-diacylglycerol-serine O-phosphatidyltransferase activity"/>
    <property type="evidence" value="ECO:0007669"/>
    <property type="project" value="UniProtKB-EC"/>
</dbReference>
<accession>A0A847R3C4</accession>
<dbReference type="InterPro" id="IPR025202">
    <property type="entry name" value="PLD-like_dom"/>
</dbReference>
<sequence length="446" mass="50806">MMPIRNLFGSLPTFAVEPDQFHVLQSALSFREYLLEAIRHATSRIYLVALYLENDEAGREVLTAAYEAKQRRPELDIVICVDWHRAQRGLIGAEKAAGNAAMYQAFAEQYEHAIPVYGVPVRNREVFGVLHLKGFIIDDTVIYSGASLNNVYLHFQDRYRFDRYHVIQNLALADSMVGFIRNEMICHPGVNNLALAELPSTKALKPAIRQLRLSLGKASYGGEKQVVSDQQVAVTPLVGVGKRFNALNQKITELLADAKQEIVLCTPYFNLPKVVLREVKRAIKRGVKVHVIVGDKTANDFYIAPDQPFKAIGGLPYLYEMNLRKFARANESHIESGGLSIHLWQHDHNSYHLKGLWVDRRAMLLTGNNVNPRAWALDLENGLLIDDPKQHLLTKFMAEFDNIHQHTQRIASYSQLESIHDYPDKIQRLLKKVIRTRADRLLKRIL</sequence>
<evidence type="ECO:0000313" key="9">
    <source>
        <dbReference type="EMBL" id="NLQ18431.1"/>
    </source>
</evidence>